<sequence length="111" mass="12938">MGESMVKKRKSKPIKGCYAWTLVEEMWDKMTFTQRWNEISSISYSEDILVKWAHSPWVNLDKVKKGRVVGVLKGKTHIFANNKFYGVKAADRRVILCPDSFHYGVLKERSK</sequence>
<dbReference type="EMBL" id="LAZR01016101">
    <property type="protein sequence ID" value="KKM05965.1"/>
    <property type="molecule type" value="Genomic_DNA"/>
</dbReference>
<gene>
    <name evidence="1" type="ORF">LCGC14_1748800</name>
</gene>
<name>A0A0F9H4J9_9ZZZZ</name>
<organism evidence="1">
    <name type="scientific">marine sediment metagenome</name>
    <dbReference type="NCBI Taxonomy" id="412755"/>
    <lineage>
        <taxon>unclassified sequences</taxon>
        <taxon>metagenomes</taxon>
        <taxon>ecological metagenomes</taxon>
    </lineage>
</organism>
<proteinExistence type="predicted"/>
<protein>
    <submittedName>
        <fullName evidence="1">Uncharacterized protein</fullName>
    </submittedName>
</protein>
<dbReference type="AlphaFoldDB" id="A0A0F9H4J9"/>
<comment type="caution">
    <text evidence="1">The sequence shown here is derived from an EMBL/GenBank/DDBJ whole genome shotgun (WGS) entry which is preliminary data.</text>
</comment>
<evidence type="ECO:0000313" key="1">
    <source>
        <dbReference type="EMBL" id="KKM05965.1"/>
    </source>
</evidence>
<reference evidence="1" key="1">
    <citation type="journal article" date="2015" name="Nature">
        <title>Complex archaea that bridge the gap between prokaryotes and eukaryotes.</title>
        <authorList>
            <person name="Spang A."/>
            <person name="Saw J.H."/>
            <person name="Jorgensen S.L."/>
            <person name="Zaremba-Niedzwiedzka K."/>
            <person name="Martijn J."/>
            <person name="Lind A.E."/>
            <person name="van Eijk R."/>
            <person name="Schleper C."/>
            <person name="Guy L."/>
            <person name="Ettema T.J."/>
        </authorList>
    </citation>
    <scope>NUCLEOTIDE SEQUENCE</scope>
</reference>
<accession>A0A0F9H4J9</accession>